<evidence type="ECO:0000256" key="13">
    <source>
        <dbReference type="ARBA" id="ARBA00049436"/>
    </source>
</evidence>
<dbReference type="InterPro" id="IPR001637">
    <property type="entry name" value="Gln_synth_I_adenylation_site"/>
</dbReference>
<feature type="binding site" evidence="14">
    <location>
        <begin position="266"/>
        <end position="267"/>
    </location>
    <ligand>
        <name>L-glutamate</name>
        <dbReference type="ChEBI" id="CHEBI:29985"/>
    </ligand>
</feature>
<keyword evidence="6 20" id="KW-0963">Cytoplasm</keyword>
<feature type="binding site" evidence="15">
    <location>
        <position position="209"/>
    </location>
    <ligand>
        <name>ATP</name>
        <dbReference type="ChEBI" id="CHEBI:30616"/>
    </ligand>
</feature>
<feature type="binding site" evidence="16">
    <location>
        <position position="360"/>
    </location>
    <ligand>
        <name>Mg(2+)</name>
        <dbReference type="ChEBI" id="CHEBI:18420"/>
        <label>1</label>
    </ligand>
</feature>
<keyword evidence="9 16" id="KW-0479">Metal-binding</keyword>
<dbReference type="GO" id="GO:0019740">
    <property type="term" value="P:nitrogen utilization"/>
    <property type="evidence" value="ECO:0007669"/>
    <property type="project" value="TreeGrafter"/>
</dbReference>
<dbReference type="GO" id="GO:0004356">
    <property type="term" value="F:glutamine synthetase activity"/>
    <property type="evidence" value="ECO:0007669"/>
    <property type="project" value="UniProtKB-EC"/>
</dbReference>
<dbReference type="GO" id="GO:0006542">
    <property type="term" value="P:glutamine biosynthetic process"/>
    <property type="evidence" value="ECO:0007669"/>
    <property type="project" value="InterPro"/>
</dbReference>
<comment type="subcellular location">
    <subcellularLocation>
        <location evidence="1 20">Cytoplasm</location>
    </subcellularLocation>
</comment>
<comment type="similarity">
    <text evidence="2 18 19">Belongs to the glutamine synthetase family.</text>
</comment>
<evidence type="ECO:0000256" key="18">
    <source>
        <dbReference type="PROSITE-ProRule" id="PRU01330"/>
    </source>
</evidence>
<dbReference type="InterPro" id="IPR027303">
    <property type="entry name" value="Gln_synth_gly_rich_site"/>
</dbReference>
<feature type="binding site" evidence="16">
    <location>
        <position position="214"/>
    </location>
    <ligand>
        <name>Mg(2+)</name>
        <dbReference type="ChEBI" id="CHEBI:18420"/>
        <label>1</label>
    </ligand>
</feature>
<evidence type="ECO:0000256" key="12">
    <source>
        <dbReference type="ARBA" id="ARBA00022842"/>
    </source>
</evidence>
<feature type="binding site" evidence="14">
    <location>
        <position position="330"/>
    </location>
    <ligand>
        <name>L-glutamate</name>
        <dbReference type="ChEBI" id="CHEBI:29985"/>
    </ligand>
</feature>
<dbReference type="InterPro" id="IPR008146">
    <property type="entry name" value="Gln_synth_cat_dom"/>
</dbReference>
<evidence type="ECO:0000256" key="10">
    <source>
        <dbReference type="ARBA" id="ARBA00022741"/>
    </source>
</evidence>
<dbReference type="RefSeq" id="WP_119319567.1">
    <property type="nucleotide sequence ID" value="NZ_AP025739.1"/>
</dbReference>
<keyword evidence="10 15" id="KW-0547">Nucleotide-binding</keyword>
<dbReference type="PROSITE" id="PS00181">
    <property type="entry name" value="GLNA_ATP"/>
    <property type="match status" value="1"/>
</dbReference>
<organism evidence="22 23">
    <name type="scientific">Capsulimonas corticalis</name>
    <dbReference type="NCBI Taxonomy" id="2219043"/>
    <lineage>
        <taxon>Bacteria</taxon>
        <taxon>Bacillati</taxon>
        <taxon>Armatimonadota</taxon>
        <taxon>Armatimonadia</taxon>
        <taxon>Capsulimonadales</taxon>
        <taxon>Capsulimonadaceae</taxon>
        <taxon>Capsulimonas</taxon>
    </lineage>
</organism>
<keyword evidence="11 15" id="KW-0067">ATP-binding</keyword>
<feature type="binding site" evidence="15">
    <location>
        <position position="355"/>
    </location>
    <ligand>
        <name>ATP</name>
        <dbReference type="ChEBI" id="CHEBI:30616"/>
    </ligand>
</feature>
<evidence type="ECO:0000256" key="14">
    <source>
        <dbReference type="PIRSR" id="PIRSR604809-1"/>
    </source>
</evidence>
<evidence type="ECO:0000256" key="2">
    <source>
        <dbReference type="ARBA" id="ARBA00009897"/>
    </source>
</evidence>
<dbReference type="KEGG" id="ccot:CCAX7_47830"/>
<evidence type="ECO:0000256" key="16">
    <source>
        <dbReference type="PIRSR" id="PIRSR604809-3"/>
    </source>
</evidence>
<feature type="modified residue" description="O-AMP-tyrosine" evidence="17">
    <location>
        <position position="400"/>
    </location>
</feature>
<comment type="catalytic activity">
    <reaction evidence="13 21">
        <text>L-glutamate + NH4(+) + ATP = L-glutamine + ADP + phosphate + H(+)</text>
        <dbReference type="Rhea" id="RHEA:16169"/>
        <dbReference type="ChEBI" id="CHEBI:15378"/>
        <dbReference type="ChEBI" id="CHEBI:28938"/>
        <dbReference type="ChEBI" id="CHEBI:29985"/>
        <dbReference type="ChEBI" id="CHEBI:30616"/>
        <dbReference type="ChEBI" id="CHEBI:43474"/>
        <dbReference type="ChEBI" id="CHEBI:58359"/>
        <dbReference type="ChEBI" id="CHEBI:456216"/>
        <dbReference type="EC" id="6.3.1.2"/>
    </reaction>
</comment>
<dbReference type="EMBL" id="AP025739">
    <property type="protein sequence ID" value="BDI32732.1"/>
    <property type="molecule type" value="Genomic_DNA"/>
</dbReference>
<dbReference type="PROSITE" id="PS00180">
    <property type="entry name" value="GLNA_1"/>
    <property type="match status" value="1"/>
</dbReference>
<evidence type="ECO:0000256" key="11">
    <source>
        <dbReference type="ARBA" id="ARBA00022840"/>
    </source>
</evidence>
<keyword evidence="12 16" id="KW-0460">Magnesium</keyword>
<dbReference type="InterPro" id="IPR036651">
    <property type="entry name" value="Gln_synt_N_sf"/>
</dbReference>
<evidence type="ECO:0000256" key="9">
    <source>
        <dbReference type="ARBA" id="ARBA00022723"/>
    </source>
</evidence>
<evidence type="ECO:0000256" key="4">
    <source>
        <dbReference type="ARBA" id="ARBA00012937"/>
    </source>
</evidence>
<sequence>MAKTAKDVLNLIKEKELKFVDVKFVDVPGTWQHFTLPAHRFTEDNFTEGMPFDGSSVRGFQTIDESDMLLVPDADSAIIDPFTEIPTLSIIADVEDPITREKYPRDPRNIAKNAEAYLTSTGIADTVYLGPEAEFYVFNDIRYGQTANTGFYAIDSDEAAWNTGRDEKPNLGYKMRTKEGYFPVPPSDTLSDLRGEMVMTLLEAGVEVDVHHHEVGNAGQGEIGLKYNTLVKMADHLLLHKYIVKNVAAQNGYTATFMPKPIFQDNGSGMHTSVSMWKNGSNVFYDEKGYGGLSETAIYYIGGILKHAKALLAFGAASTNSYRRLVPGYEAPINLVYSARNRSAAIRIPVTQNPKAKRVEFRAPDPTANPYLLFSALVMAGIDGIQNKIMPPAPVDKDIYELAPEEKAGIAQTPGSLAESLDALEADHDFLLKGDVFTKSLIETYIDYKRVREVEGVALRPHPYEFYLYYDC</sequence>
<evidence type="ECO:0000313" key="22">
    <source>
        <dbReference type="EMBL" id="BDI32732.1"/>
    </source>
</evidence>
<evidence type="ECO:0000256" key="17">
    <source>
        <dbReference type="PIRSR" id="PIRSR604809-50"/>
    </source>
</evidence>
<dbReference type="PANTHER" id="PTHR43407:SF1">
    <property type="entry name" value="LENGSIN"/>
    <property type="match status" value="1"/>
</dbReference>
<keyword evidence="7 17" id="KW-0597">Phosphoprotein</keyword>
<dbReference type="PROSITE" id="PS51987">
    <property type="entry name" value="GS_CATALYTIC"/>
    <property type="match status" value="1"/>
</dbReference>
<evidence type="ECO:0000256" key="3">
    <source>
        <dbReference type="ARBA" id="ARBA00011354"/>
    </source>
</evidence>
<dbReference type="Gene3D" id="3.10.20.70">
    <property type="entry name" value="Glutamine synthetase, N-terminal domain"/>
    <property type="match status" value="1"/>
</dbReference>
<feature type="binding site" evidence="14">
    <location>
        <position position="362"/>
    </location>
    <ligand>
        <name>L-glutamate</name>
        <dbReference type="ChEBI" id="CHEBI:29985"/>
    </ligand>
</feature>
<dbReference type="EC" id="6.3.1.2" evidence="4 21"/>
<feature type="binding site" evidence="16">
    <location>
        <position position="134"/>
    </location>
    <ligand>
        <name>Mg(2+)</name>
        <dbReference type="ChEBI" id="CHEBI:18420"/>
        <label>1</label>
    </ligand>
</feature>
<gene>
    <name evidence="22" type="ORF">CCAX7_47830</name>
</gene>
<feature type="binding site" evidence="14">
    <location>
        <position position="324"/>
    </location>
    <ligand>
        <name>L-glutamate</name>
        <dbReference type="ChEBI" id="CHEBI:29985"/>
    </ligand>
</feature>
<dbReference type="SUPFAM" id="SSF54368">
    <property type="entry name" value="Glutamine synthetase, N-terminal domain"/>
    <property type="match status" value="1"/>
</dbReference>
<dbReference type="Pfam" id="PF00120">
    <property type="entry name" value="Gln-synt_C"/>
    <property type="match status" value="1"/>
</dbReference>
<feature type="binding site" evidence="16">
    <location>
        <position position="222"/>
    </location>
    <ligand>
        <name>Mg(2+)</name>
        <dbReference type="ChEBI" id="CHEBI:18420"/>
        <label>1</label>
    </ligand>
</feature>
<dbReference type="InterPro" id="IPR027302">
    <property type="entry name" value="Gln_synth_N_conserv_site"/>
</dbReference>
<dbReference type="NCBIfam" id="TIGR00653">
    <property type="entry name" value="GlnA"/>
    <property type="match status" value="1"/>
</dbReference>
<keyword evidence="8 21" id="KW-0436">Ligase</keyword>
<dbReference type="PROSITE" id="PS00182">
    <property type="entry name" value="GLNA_ADENYLATION"/>
    <property type="match status" value="1"/>
</dbReference>
<evidence type="ECO:0000256" key="7">
    <source>
        <dbReference type="ARBA" id="ARBA00022553"/>
    </source>
</evidence>
<evidence type="ECO:0000256" key="21">
    <source>
        <dbReference type="RuleBase" id="RU004356"/>
    </source>
</evidence>
<evidence type="ECO:0000256" key="19">
    <source>
        <dbReference type="RuleBase" id="RU000384"/>
    </source>
</evidence>
<comment type="subunit">
    <text evidence="3 20">Oligomer of 12 subunits arranged in the form of two hexagons.</text>
</comment>
<dbReference type="OrthoDB" id="9807095at2"/>
<dbReference type="PANTHER" id="PTHR43407">
    <property type="entry name" value="GLUTAMINE SYNTHETASE"/>
    <property type="match status" value="1"/>
</dbReference>
<evidence type="ECO:0000256" key="15">
    <source>
        <dbReference type="PIRSR" id="PIRSR604809-2"/>
    </source>
</evidence>
<accession>A0A402CQ97</accession>
<dbReference type="Proteomes" id="UP000287394">
    <property type="component" value="Chromosome"/>
</dbReference>
<dbReference type="PROSITE" id="PS51986">
    <property type="entry name" value="GS_BETA_GRASP"/>
    <property type="match status" value="1"/>
</dbReference>
<dbReference type="GO" id="GO:0016020">
    <property type="term" value="C:membrane"/>
    <property type="evidence" value="ECO:0007669"/>
    <property type="project" value="TreeGrafter"/>
</dbReference>
<feature type="binding site" evidence="16">
    <location>
        <position position="271"/>
    </location>
    <ligand>
        <name>Mg(2+)</name>
        <dbReference type="ChEBI" id="CHEBI:18420"/>
        <label>1</label>
    </ligand>
</feature>
<dbReference type="GO" id="GO:0005524">
    <property type="term" value="F:ATP binding"/>
    <property type="evidence" value="ECO:0007669"/>
    <property type="project" value="UniProtKB-KW"/>
</dbReference>
<evidence type="ECO:0000256" key="5">
    <source>
        <dbReference type="ARBA" id="ARBA00021364"/>
    </source>
</evidence>
<dbReference type="InterPro" id="IPR004809">
    <property type="entry name" value="Gln_synth_I"/>
</dbReference>
<dbReference type="SMART" id="SM01230">
    <property type="entry name" value="Gln-synt_C"/>
    <property type="match status" value="1"/>
</dbReference>
<dbReference type="GO" id="GO:0005737">
    <property type="term" value="C:cytoplasm"/>
    <property type="evidence" value="ECO:0007669"/>
    <property type="project" value="UniProtKB-SubCell"/>
</dbReference>
<evidence type="ECO:0000256" key="20">
    <source>
        <dbReference type="RuleBase" id="RU000387"/>
    </source>
</evidence>
<evidence type="ECO:0000256" key="8">
    <source>
        <dbReference type="ARBA" id="ARBA00022598"/>
    </source>
</evidence>
<evidence type="ECO:0000256" key="1">
    <source>
        <dbReference type="ARBA" id="ARBA00004496"/>
    </source>
</evidence>
<reference evidence="22 23" key="1">
    <citation type="journal article" date="2019" name="Int. J. Syst. Evol. Microbiol.">
        <title>Capsulimonas corticalis gen. nov., sp. nov., an aerobic capsulated bacterium, of a novel bacterial order, Capsulimonadales ord. nov., of the class Armatimonadia of the phylum Armatimonadetes.</title>
        <authorList>
            <person name="Li J."/>
            <person name="Kudo C."/>
            <person name="Tonouchi A."/>
        </authorList>
    </citation>
    <scope>NUCLEOTIDE SEQUENCE [LARGE SCALE GENOMIC DNA]</scope>
    <source>
        <strain evidence="22 23">AX-7</strain>
    </source>
</reference>
<dbReference type="InterPro" id="IPR014746">
    <property type="entry name" value="Gln_synth/guanido_kin_cat_dom"/>
</dbReference>
<dbReference type="SUPFAM" id="SSF55931">
    <property type="entry name" value="Glutamine synthetase/guanido kinase"/>
    <property type="match status" value="1"/>
</dbReference>
<dbReference type="Pfam" id="PF03951">
    <property type="entry name" value="Gln-synt_N"/>
    <property type="match status" value="1"/>
</dbReference>
<dbReference type="AlphaFoldDB" id="A0A402CQ97"/>
<name>A0A402CQ97_9BACT</name>
<dbReference type="GO" id="GO:0046872">
    <property type="term" value="F:metal ion binding"/>
    <property type="evidence" value="ECO:0007669"/>
    <property type="project" value="UniProtKB-KW"/>
</dbReference>
<dbReference type="FunFam" id="3.30.590.10:FF:000001">
    <property type="entry name" value="Glutamine synthetase"/>
    <property type="match status" value="1"/>
</dbReference>
<comment type="cofactor">
    <cofactor evidence="16">
        <name>Mg(2+)</name>
        <dbReference type="ChEBI" id="CHEBI:18420"/>
    </cofactor>
    <text evidence="16">Binds 2 Mg(2+) ions per subunit.</text>
</comment>
<dbReference type="InterPro" id="IPR008147">
    <property type="entry name" value="Gln_synt_N"/>
</dbReference>
<proteinExistence type="inferred from homology"/>
<evidence type="ECO:0000313" key="23">
    <source>
        <dbReference type="Proteomes" id="UP000287394"/>
    </source>
</evidence>
<feature type="binding site" evidence="16">
    <location>
        <position position="132"/>
    </location>
    <ligand>
        <name>Mg(2+)</name>
        <dbReference type="ChEBI" id="CHEBI:18420"/>
        <label>1</label>
    </ligand>
</feature>
<feature type="binding site" evidence="14">
    <location>
        <position position="342"/>
    </location>
    <ligand>
        <name>L-glutamate</name>
        <dbReference type="ChEBI" id="CHEBI:29985"/>
    </ligand>
</feature>
<protein>
    <recommendedName>
        <fullName evidence="5 21">Glutamine synthetase</fullName>
        <ecNumber evidence="4 21">6.3.1.2</ecNumber>
    </recommendedName>
</protein>
<feature type="binding site" evidence="15">
    <location>
        <position position="342"/>
    </location>
    <ligand>
        <name>ATP</name>
        <dbReference type="ChEBI" id="CHEBI:30616"/>
    </ligand>
</feature>
<keyword evidence="23" id="KW-1185">Reference proteome</keyword>
<dbReference type="FunCoup" id="A0A402CQ97">
    <property type="interactions" value="436"/>
</dbReference>
<evidence type="ECO:0000256" key="6">
    <source>
        <dbReference type="ARBA" id="ARBA00022490"/>
    </source>
</evidence>
<dbReference type="Gene3D" id="3.30.590.10">
    <property type="entry name" value="Glutamine synthetase/guanido kinase, catalytic domain"/>
    <property type="match status" value="1"/>
</dbReference>